<gene>
    <name evidence="5" type="ORF">GQ55_5G075300</name>
</gene>
<keyword evidence="2" id="KW-0645">Protease</keyword>
<protein>
    <recommendedName>
        <fullName evidence="4">Ubiquitin-like protease family profile domain-containing protein</fullName>
    </recommendedName>
</protein>
<evidence type="ECO:0000256" key="3">
    <source>
        <dbReference type="ARBA" id="ARBA00022801"/>
    </source>
</evidence>
<dbReference type="InterPro" id="IPR038765">
    <property type="entry name" value="Papain-like_cys_pep_sf"/>
</dbReference>
<dbReference type="Pfam" id="PF02902">
    <property type="entry name" value="Peptidase_C48"/>
    <property type="match status" value="1"/>
</dbReference>
<evidence type="ECO:0000256" key="1">
    <source>
        <dbReference type="ARBA" id="ARBA00005234"/>
    </source>
</evidence>
<dbReference type="GO" id="GO:0006508">
    <property type="term" value="P:proteolysis"/>
    <property type="evidence" value="ECO:0007669"/>
    <property type="project" value="UniProtKB-KW"/>
</dbReference>
<dbReference type="Gramene" id="PUZ53747">
    <property type="protein sequence ID" value="PUZ53747"/>
    <property type="gene ID" value="GQ55_5G075300"/>
</dbReference>
<organism evidence="5 6">
    <name type="scientific">Panicum hallii var. hallii</name>
    <dbReference type="NCBI Taxonomy" id="1504633"/>
    <lineage>
        <taxon>Eukaryota</taxon>
        <taxon>Viridiplantae</taxon>
        <taxon>Streptophyta</taxon>
        <taxon>Embryophyta</taxon>
        <taxon>Tracheophyta</taxon>
        <taxon>Spermatophyta</taxon>
        <taxon>Magnoliopsida</taxon>
        <taxon>Liliopsida</taxon>
        <taxon>Poales</taxon>
        <taxon>Poaceae</taxon>
        <taxon>PACMAD clade</taxon>
        <taxon>Panicoideae</taxon>
        <taxon>Panicodae</taxon>
        <taxon>Paniceae</taxon>
        <taxon>Panicinae</taxon>
        <taxon>Panicum</taxon>
        <taxon>Panicum sect. Panicum</taxon>
    </lineage>
</organism>
<evidence type="ECO:0000313" key="6">
    <source>
        <dbReference type="Proteomes" id="UP000244336"/>
    </source>
</evidence>
<name>A0A2T7DDV5_9POAL</name>
<dbReference type="GO" id="GO:0008234">
    <property type="term" value="F:cysteine-type peptidase activity"/>
    <property type="evidence" value="ECO:0007669"/>
    <property type="project" value="InterPro"/>
</dbReference>
<comment type="similarity">
    <text evidence="1">Belongs to the peptidase C48 family.</text>
</comment>
<dbReference type="InterPro" id="IPR003653">
    <property type="entry name" value="Peptidase_C48_C"/>
</dbReference>
<dbReference type="Proteomes" id="UP000244336">
    <property type="component" value="Chromosome 5"/>
</dbReference>
<dbReference type="Gene3D" id="3.40.395.10">
    <property type="entry name" value="Adenoviral Proteinase, Chain A"/>
    <property type="match status" value="1"/>
</dbReference>
<evidence type="ECO:0000313" key="5">
    <source>
        <dbReference type="EMBL" id="PUZ53747.1"/>
    </source>
</evidence>
<dbReference type="AlphaFoldDB" id="A0A2T7DDV5"/>
<feature type="domain" description="Ubiquitin-like protease family profile" evidence="4">
    <location>
        <begin position="255"/>
        <end position="300"/>
    </location>
</feature>
<evidence type="ECO:0000259" key="4">
    <source>
        <dbReference type="Pfam" id="PF02902"/>
    </source>
</evidence>
<reference evidence="5 6" key="1">
    <citation type="submission" date="2018-04" db="EMBL/GenBank/DDBJ databases">
        <title>WGS assembly of Panicum hallii var. hallii HAL2.</title>
        <authorList>
            <person name="Lovell J."/>
            <person name="Jenkins J."/>
            <person name="Lowry D."/>
            <person name="Mamidi S."/>
            <person name="Sreedasyam A."/>
            <person name="Weng X."/>
            <person name="Barry K."/>
            <person name="Bonette J."/>
            <person name="Campitelli B."/>
            <person name="Daum C."/>
            <person name="Gordon S."/>
            <person name="Gould B."/>
            <person name="Lipzen A."/>
            <person name="MacQueen A."/>
            <person name="Palacio-Mejia J."/>
            <person name="Plott C."/>
            <person name="Shakirov E."/>
            <person name="Shu S."/>
            <person name="Yoshinaga Y."/>
            <person name="Zane M."/>
            <person name="Rokhsar D."/>
            <person name="Grimwood J."/>
            <person name="Schmutz J."/>
            <person name="Juenger T."/>
        </authorList>
    </citation>
    <scope>NUCLEOTIDE SEQUENCE [LARGE SCALE GENOMIC DNA]</scope>
    <source>
        <strain evidence="6">cv. HAL2</strain>
    </source>
</reference>
<dbReference type="EMBL" id="CM009753">
    <property type="protein sequence ID" value="PUZ53747.1"/>
    <property type="molecule type" value="Genomic_DNA"/>
</dbReference>
<keyword evidence="6" id="KW-1185">Reference proteome</keyword>
<sequence length="306" mass="34377">MAHEASRVEQQFGMHRLQVSAETPTGPMGSTSKFIIPSSGYPPNILPRIVLGKHKSRCNLIKGFKSQTDIDKLREPDCEIIDDCDSPKKSNKKTVTFAGLNDQNDVISLEDDNEYVPDSISPSQAPSQGQHHVLPSTVIYTQDYNKRLTPELGKPLKAPAAKCISMQDKQAGPRHHITSLHAVDIQGVHCTFKSFGDSMKSGGVVSNFVISVFIRHLNKKPNGHPDISKSQYFFSNIGENLLADPDEASEYTLSRAFRGSKKARPLYKCDMLFYPILFERHWFVFVVDIKDKLWVFLDSYYAKGDK</sequence>
<proteinExistence type="inferred from homology"/>
<keyword evidence="3" id="KW-0378">Hydrolase</keyword>
<accession>A0A2T7DDV5</accession>
<dbReference type="OrthoDB" id="696486at2759"/>
<evidence type="ECO:0000256" key="2">
    <source>
        <dbReference type="ARBA" id="ARBA00022670"/>
    </source>
</evidence>
<dbReference type="STRING" id="1504633.A0A2T7DDV5"/>
<dbReference type="SUPFAM" id="SSF54001">
    <property type="entry name" value="Cysteine proteinases"/>
    <property type="match status" value="1"/>
</dbReference>